<organism evidence="2 3">
    <name type="scientific">Streptococcus vestibularis</name>
    <dbReference type="NCBI Taxonomy" id="1343"/>
    <lineage>
        <taxon>Bacteria</taxon>
        <taxon>Bacillati</taxon>
        <taxon>Bacillota</taxon>
        <taxon>Bacilli</taxon>
        <taxon>Lactobacillales</taxon>
        <taxon>Streptococcaceae</taxon>
        <taxon>Streptococcus</taxon>
    </lineage>
</organism>
<evidence type="ECO:0000256" key="1">
    <source>
        <dbReference type="SAM" id="Phobius"/>
    </source>
</evidence>
<protein>
    <submittedName>
        <fullName evidence="2">Uncharacterized protein</fullName>
    </submittedName>
</protein>
<sequence length="176" mass="20531">MLKTVYMGDKSIFVDTSGDEYYNIDVDNVHVRSPQFSEFMINEGISISNVKKSYNLLEFDVDFKNNKNKHSVIVPLIWYKGYQVEYSKGGSGSKAMMETRPFSVQEIQENRELRKPNEDQKVLNDGKVYLELKKPGHISISYHKTFLQFFGYLIEIFSWLCLFAILVVTSNRCRKL</sequence>
<gene>
    <name evidence="2" type="ORF">SSSS39_00770</name>
</gene>
<name>A0A564SK58_STRVE</name>
<keyword evidence="1" id="KW-0472">Membrane</keyword>
<evidence type="ECO:0000313" key="2">
    <source>
        <dbReference type="EMBL" id="VUW95203.1"/>
    </source>
</evidence>
<feature type="transmembrane region" description="Helical" evidence="1">
    <location>
        <begin position="149"/>
        <end position="168"/>
    </location>
</feature>
<dbReference type="EMBL" id="CABHNJ010000011">
    <property type="protein sequence ID" value="VUW95203.1"/>
    <property type="molecule type" value="Genomic_DNA"/>
</dbReference>
<reference evidence="2 3" key="1">
    <citation type="submission" date="2019-07" db="EMBL/GenBank/DDBJ databases">
        <authorList>
            <person name="Hibberd C M."/>
            <person name="Gehrig L. J."/>
            <person name="Chang H.-W."/>
            <person name="Venkatesh S."/>
        </authorList>
    </citation>
    <scope>NUCLEOTIDE SEQUENCE [LARGE SCALE GENOMIC DNA]</scope>
    <source>
        <strain evidence="2">Streptococcus_salivarius_SS_Bg39</strain>
    </source>
</reference>
<evidence type="ECO:0000313" key="3">
    <source>
        <dbReference type="Proteomes" id="UP000380217"/>
    </source>
</evidence>
<keyword evidence="1" id="KW-0812">Transmembrane</keyword>
<proteinExistence type="predicted"/>
<dbReference type="Proteomes" id="UP000380217">
    <property type="component" value="Unassembled WGS sequence"/>
</dbReference>
<accession>A0A564SK58</accession>
<dbReference type="AlphaFoldDB" id="A0A564SK58"/>
<keyword evidence="1" id="KW-1133">Transmembrane helix</keyword>